<organism evidence="1 2">
    <name type="scientific">Streptomyces roseolilacinus</name>
    <dbReference type="NCBI Taxonomy" id="66904"/>
    <lineage>
        <taxon>Bacteria</taxon>
        <taxon>Bacillati</taxon>
        <taxon>Actinomycetota</taxon>
        <taxon>Actinomycetes</taxon>
        <taxon>Kitasatosporales</taxon>
        <taxon>Streptomycetaceae</taxon>
        <taxon>Streptomyces</taxon>
    </lineage>
</organism>
<accession>A0A918AW36</accession>
<dbReference type="Proteomes" id="UP000654123">
    <property type="component" value="Unassembled WGS sequence"/>
</dbReference>
<reference evidence="1" key="1">
    <citation type="journal article" date="2014" name="Int. J. Syst. Evol. Microbiol.">
        <title>Complete genome sequence of Corynebacterium casei LMG S-19264T (=DSM 44701T), isolated from a smear-ripened cheese.</title>
        <authorList>
            <consortium name="US DOE Joint Genome Institute (JGI-PGF)"/>
            <person name="Walter F."/>
            <person name="Albersmeier A."/>
            <person name="Kalinowski J."/>
            <person name="Ruckert C."/>
        </authorList>
    </citation>
    <scope>NUCLEOTIDE SEQUENCE</scope>
    <source>
        <strain evidence="1">JCM 4335</strain>
    </source>
</reference>
<comment type="caution">
    <text evidence="1">The sequence shown here is derived from an EMBL/GenBank/DDBJ whole genome shotgun (WGS) entry which is preliminary data.</text>
</comment>
<sequence>MDRDALPAAGTPGDRHVLRFTVPLGRPEEDVWPAVADRGGLASWLAAVDVLEPRLGGAVVLRGLDEPGGPAVSGTVTAWDVERVAEYSLRGDAGRLRFHLEPGEHGDRDATVLRVTHTFEGPDHLRRARLAAWPARFHHLATAL</sequence>
<gene>
    <name evidence="1" type="ORF">GCM10010249_08270</name>
</gene>
<proteinExistence type="predicted"/>
<protein>
    <recommendedName>
        <fullName evidence="3">Polyketide cyclase</fullName>
    </recommendedName>
</protein>
<dbReference type="RefSeq" id="WP_189529809.1">
    <property type="nucleotide sequence ID" value="NZ_BMSV01000001.1"/>
</dbReference>
<dbReference type="SUPFAM" id="SSF55961">
    <property type="entry name" value="Bet v1-like"/>
    <property type="match status" value="1"/>
</dbReference>
<reference evidence="1" key="2">
    <citation type="submission" date="2020-09" db="EMBL/GenBank/DDBJ databases">
        <authorList>
            <person name="Sun Q."/>
            <person name="Ohkuma M."/>
        </authorList>
    </citation>
    <scope>NUCLEOTIDE SEQUENCE</scope>
    <source>
        <strain evidence="1">JCM 4335</strain>
    </source>
</reference>
<evidence type="ECO:0000313" key="2">
    <source>
        <dbReference type="Proteomes" id="UP000654123"/>
    </source>
</evidence>
<keyword evidence="2" id="KW-1185">Reference proteome</keyword>
<evidence type="ECO:0008006" key="3">
    <source>
        <dbReference type="Google" id="ProtNLM"/>
    </source>
</evidence>
<dbReference type="Gene3D" id="3.30.530.20">
    <property type="match status" value="1"/>
</dbReference>
<dbReference type="AlphaFoldDB" id="A0A918AW36"/>
<evidence type="ECO:0000313" key="1">
    <source>
        <dbReference type="EMBL" id="GGP92523.1"/>
    </source>
</evidence>
<name>A0A918AW36_9ACTN</name>
<dbReference type="EMBL" id="BMSV01000001">
    <property type="protein sequence ID" value="GGP92523.1"/>
    <property type="molecule type" value="Genomic_DNA"/>
</dbReference>
<dbReference type="InterPro" id="IPR019587">
    <property type="entry name" value="Polyketide_cyclase/dehydratase"/>
</dbReference>
<dbReference type="Pfam" id="PF10604">
    <property type="entry name" value="Polyketide_cyc2"/>
    <property type="match status" value="1"/>
</dbReference>
<dbReference type="InterPro" id="IPR023393">
    <property type="entry name" value="START-like_dom_sf"/>
</dbReference>